<dbReference type="Proteomes" id="UP000051086">
    <property type="component" value="Unassembled WGS sequence"/>
</dbReference>
<feature type="compositionally biased region" description="Low complexity" evidence="1">
    <location>
        <begin position="173"/>
        <end position="194"/>
    </location>
</feature>
<proteinExistence type="predicted"/>
<dbReference type="EMBL" id="CYSC01000007">
    <property type="protein sequence ID" value="CUH70600.1"/>
    <property type="molecule type" value="Genomic_DNA"/>
</dbReference>
<organism evidence="3 5">
    <name type="scientific">Thalassovita autumnalis</name>
    <dbReference type="NCBI Taxonomy" id="2072972"/>
    <lineage>
        <taxon>Bacteria</taxon>
        <taxon>Pseudomonadati</taxon>
        <taxon>Pseudomonadota</taxon>
        <taxon>Alphaproteobacteria</taxon>
        <taxon>Rhodobacterales</taxon>
        <taxon>Roseobacteraceae</taxon>
        <taxon>Thalassovita</taxon>
    </lineage>
</organism>
<accession>A0A0N7LV89</accession>
<reference evidence="2 4" key="2">
    <citation type="submission" date="2015-09" db="EMBL/GenBank/DDBJ databases">
        <authorList>
            <person name="Rodrigo-Torres L."/>
            <person name="Arahal D.R."/>
        </authorList>
    </citation>
    <scope>NUCLEOTIDE SEQUENCE [LARGE SCALE GENOMIC DNA]</scope>
    <source>
        <strain evidence="2 4">CECT 5118</strain>
    </source>
</reference>
<evidence type="ECO:0000256" key="1">
    <source>
        <dbReference type="SAM" id="MobiDB-lite"/>
    </source>
</evidence>
<evidence type="ECO:0000313" key="4">
    <source>
        <dbReference type="Proteomes" id="UP000051086"/>
    </source>
</evidence>
<evidence type="ECO:0000313" key="5">
    <source>
        <dbReference type="Proteomes" id="UP000051887"/>
    </source>
</evidence>
<protein>
    <submittedName>
        <fullName evidence="3">Divergent polysaccharide deacetylase</fullName>
    </submittedName>
</protein>
<dbReference type="Proteomes" id="UP000051887">
    <property type="component" value="Unassembled WGS sequence"/>
</dbReference>
<feature type="compositionally biased region" description="Low complexity" evidence="1">
    <location>
        <begin position="126"/>
        <end position="139"/>
    </location>
</feature>
<sequence length="533" mass="54030">MARSSISGFLLGTVVAVGGMAAVSVLQTLNTPIPEAANVNVPAGSGFDGAREDVATSLPAADPVETTTEAARADAPAPEDTAGIQGVETTPATAPETGTAEVALSAPASGSDSPDVASAADETPRATAPSLPSASADAPVTAVPARPNNPEVGDSTDQPELAALPNADSPDVPAGEAAQPSGAAPSAPTADTPESQPSAVAPLPSSDVAGDVAEPQASPETSAPDAPVVNEDTAPNTSTAARPQISEEREPAVIVAIPTEEAPKRPALPKVGEAVSDAPRIGTPASRLTDRTPDSTAEEAAPEPAPDLPPLEKFAADFSNPDNKPLMSIVLIDRGDSDIGLEALAAFPYALSFAVDVTSPEARARMERYRAAGFDVLALSDIPLGATGADTETLLRAGLRELPEAVAVMEGDGTGLQSDKAVSDQVTAVLQESGHGVVFFAKGLNTAQKLASKNGVAATTVFRDFDNKGQSAVVMRRFLDQAAFKARQQPGGVVMVGRLQAETISALLLWGLQDRATRVALAPISALLQATQN</sequence>
<dbReference type="CDD" id="cd10936">
    <property type="entry name" value="CE4_DAC2"/>
    <property type="match status" value="1"/>
</dbReference>
<dbReference type="RefSeq" id="WP_165590026.1">
    <property type="nucleotide sequence ID" value="NZ_CYSB01000025.1"/>
</dbReference>
<dbReference type="Gene3D" id="3.20.20.370">
    <property type="entry name" value="Glycoside hydrolase/deacetylase"/>
    <property type="match status" value="1"/>
</dbReference>
<reference evidence="3 5" key="1">
    <citation type="submission" date="2015-09" db="EMBL/GenBank/DDBJ databases">
        <authorList>
            <consortium name="Swine Surveillance"/>
        </authorList>
    </citation>
    <scope>NUCLEOTIDE SEQUENCE [LARGE SCALE GENOMIC DNA]</scope>
    <source>
        <strain evidence="3 5">5120</strain>
    </source>
</reference>
<evidence type="ECO:0000313" key="2">
    <source>
        <dbReference type="EMBL" id="CUH65626.1"/>
    </source>
</evidence>
<dbReference type="Pfam" id="PF04748">
    <property type="entry name" value="Polysacc_deac_2"/>
    <property type="match status" value="1"/>
</dbReference>
<dbReference type="InterPro" id="IPR006837">
    <property type="entry name" value="Divergent_DAC"/>
</dbReference>
<dbReference type="InterPro" id="IPR011330">
    <property type="entry name" value="Glyco_hydro/deAcase_b/a-brl"/>
</dbReference>
<dbReference type="SUPFAM" id="SSF88713">
    <property type="entry name" value="Glycoside hydrolase/deacetylase"/>
    <property type="match status" value="1"/>
</dbReference>
<gene>
    <name evidence="2" type="ORF">TL5118_01396</name>
    <name evidence="3" type="ORF">TL5120_00377</name>
</gene>
<dbReference type="AlphaFoldDB" id="A0A0N7LV89"/>
<dbReference type="EMBL" id="CYSB01000025">
    <property type="protein sequence ID" value="CUH65626.1"/>
    <property type="molecule type" value="Genomic_DNA"/>
</dbReference>
<evidence type="ECO:0000313" key="3">
    <source>
        <dbReference type="EMBL" id="CUH70600.1"/>
    </source>
</evidence>
<dbReference type="GO" id="GO:0005975">
    <property type="term" value="P:carbohydrate metabolic process"/>
    <property type="evidence" value="ECO:0007669"/>
    <property type="project" value="InterPro"/>
</dbReference>
<name>A0A0N7LV89_9RHOB</name>
<feature type="compositionally biased region" description="Low complexity" evidence="1">
    <location>
        <begin position="65"/>
        <end position="103"/>
    </location>
</feature>
<feature type="region of interest" description="Disordered" evidence="1">
    <location>
        <begin position="58"/>
        <end position="319"/>
    </location>
</feature>
<keyword evidence="4" id="KW-1185">Reference proteome</keyword>